<comment type="similarity">
    <text evidence="1">Belongs to the peptidase M32 family.</text>
</comment>
<evidence type="ECO:0000256" key="2">
    <source>
        <dbReference type="PIRSR" id="PIRSR006615-1"/>
    </source>
</evidence>
<comment type="function">
    <text evidence="1">Broad specificity carboxypetidase that releases amino acids sequentially from the C-terminus, including neutral, aromatic, polar and basic residues.</text>
</comment>
<proteinExistence type="inferred from homology"/>
<evidence type="ECO:0000313" key="5">
    <source>
        <dbReference type="Proteomes" id="UP000295184"/>
    </source>
</evidence>
<feature type="active site" description="Proton donor/acceptor" evidence="3">
    <location>
        <position position="263"/>
    </location>
</feature>
<dbReference type="Gene3D" id="1.10.1370.30">
    <property type="match status" value="1"/>
</dbReference>
<keyword evidence="1 2" id="KW-0479">Metal-binding</keyword>
<feature type="binding site" evidence="2">
    <location>
        <position position="262"/>
    </location>
    <ligand>
        <name>Zn(2+)</name>
        <dbReference type="ChEBI" id="CHEBI:29105"/>
        <note>catalytic</note>
    </ligand>
</feature>
<dbReference type="SUPFAM" id="SSF55486">
    <property type="entry name" value="Metalloproteases ('zincins'), catalytic domain"/>
    <property type="match status" value="1"/>
</dbReference>
<keyword evidence="1" id="KW-0378">Hydrolase</keyword>
<dbReference type="OrthoDB" id="9772308at2"/>
<dbReference type="Proteomes" id="UP000295184">
    <property type="component" value="Unassembled WGS sequence"/>
</dbReference>
<dbReference type="PIRSF" id="PIRSF006615">
    <property type="entry name" value="Zn_crbxpep_Taq"/>
    <property type="match status" value="1"/>
</dbReference>
<keyword evidence="2" id="KW-0862">Zinc</keyword>
<accession>A0A4R1QQG9</accession>
<comment type="cofactor">
    <cofactor evidence="2">
        <name>Zn(2+)</name>
        <dbReference type="ChEBI" id="CHEBI:29105"/>
    </cofactor>
    <text evidence="2">Binds 1 zinc ion per subunit.</text>
</comment>
<dbReference type="PROSITE" id="PS52034">
    <property type="entry name" value="PEPTIDASE_M32"/>
    <property type="match status" value="1"/>
</dbReference>
<dbReference type="PANTHER" id="PTHR34217:SF1">
    <property type="entry name" value="CARBOXYPEPTIDASE 1"/>
    <property type="match status" value="1"/>
</dbReference>
<evidence type="ECO:0000313" key="4">
    <source>
        <dbReference type="EMBL" id="TCL55133.1"/>
    </source>
</evidence>
<dbReference type="PANTHER" id="PTHR34217">
    <property type="entry name" value="METAL-DEPENDENT CARBOXYPEPTIDASE"/>
    <property type="match status" value="1"/>
</dbReference>
<evidence type="ECO:0000256" key="1">
    <source>
        <dbReference type="PIRNR" id="PIRNR006615"/>
    </source>
</evidence>
<dbReference type="CDD" id="cd06460">
    <property type="entry name" value="M32_Taq"/>
    <property type="match status" value="1"/>
</dbReference>
<dbReference type="GO" id="GO:0046872">
    <property type="term" value="F:metal ion binding"/>
    <property type="evidence" value="ECO:0007669"/>
    <property type="project" value="UniProtKB-KW"/>
</dbReference>
<dbReference type="STRING" id="1650663.GCA_001486665_00652"/>
<evidence type="ECO:0000256" key="3">
    <source>
        <dbReference type="PIRSR" id="PIRSR006615-2"/>
    </source>
</evidence>
<keyword evidence="1" id="KW-0482">Metalloprotease</keyword>
<keyword evidence="1" id="KW-0645">Protease</keyword>
<dbReference type="GO" id="GO:0006508">
    <property type="term" value="P:proteolysis"/>
    <property type="evidence" value="ECO:0007669"/>
    <property type="project" value="UniProtKB-UniRule"/>
</dbReference>
<dbReference type="InterPro" id="IPR001333">
    <property type="entry name" value="Peptidase_M32_Taq"/>
</dbReference>
<dbReference type="RefSeq" id="WP_058963159.1">
    <property type="nucleotide sequence ID" value="NZ_CABKVM010000013.1"/>
</dbReference>
<dbReference type="AlphaFoldDB" id="A0A4R1QQG9"/>
<name>A0A4R1QQG9_9FIRM</name>
<keyword evidence="1 4" id="KW-0121">Carboxypeptidase</keyword>
<gene>
    <name evidence="4" type="ORF">EDD77_11875</name>
</gene>
<protein>
    <recommendedName>
        <fullName evidence="1">Metal-dependent carboxypeptidase</fullName>
        <ecNumber evidence="1">3.4.17.19</ecNumber>
    </recommendedName>
</protein>
<dbReference type="GO" id="GO:0004181">
    <property type="term" value="F:metallocarboxypeptidase activity"/>
    <property type="evidence" value="ECO:0007669"/>
    <property type="project" value="UniProtKB-UniRule"/>
</dbReference>
<dbReference type="EMBL" id="SLUM01000018">
    <property type="protein sequence ID" value="TCL55133.1"/>
    <property type="molecule type" value="Genomic_DNA"/>
</dbReference>
<dbReference type="PRINTS" id="PR00998">
    <property type="entry name" value="CRBOXYPTASET"/>
</dbReference>
<reference evidence="4 5" key="1">
    <citation type="submission" date="2019-03" db="EMBL/GenBank/DDBJ databases">
        <title>Genomic Encyclopedia of Type Strains, Phase IV (KMG-IV): sequencing the most valuable type-strain genomes for metagenomic binning, comparative biology and taxonomic classification.</title>
        <authorList>
            <person name="Goeker M."/>
        </authorList>
    </citation>
    <scope>NUCLEOTIDE SEQUENCE [LARGE SCALE GENOMIC DNA]</scope>
    <source>
        <strain evidence="4 5">DSM 100451</strain>
    </source>
</reference>
<organism evidence="4 5">
    <name type="scientific">Allofournierella massiliensis</name>
    <dbReference type="NCBI Taxonomy" id="1650663"/>
    <lineage>
        <taxon>Bacteria</taxon>
        <taxon>Bacillati</taxon>
        <taxon>Bacillota</taxon>
        <taxon>Clostridia</taxon>
        <taxon>Eubacteriales</taxon>
        <taxon>Oscillospiraceae</taxon>
        <taxon>Allofournierella</taxon>
    </lineage>
</organism>
<dbReference type="EC" id="3.4.17.19" evidence="1"/>
<comment type="caution">
    <text evidence="4">The sequence shown here is derived from an EMBL/GenBank/DDBJ whole genome shotgun (WGS) entry which is preliminary data.</text>
</comment>
<comment type="catalytic activity">
    <reaction evidence="1">
        <text>Release of a C-terminal amino acid with broad specificity, except for -Pro.</text>
        <dbReference type="EC" id="3.4.17.19"/>
    </reaction>
</comment>
<sequence length="497" mass="55808">MMTETMQALRDLQKKLYAFQFALNVIDFDAQTVAPSESYPGRGEALEVLSGIKYSLIADPSLPALLEKARSEERTEQEAAEVAELQRMYDETSKIPAQEYAAFVKLTTAAVNAWEKAKAASDFSLFAPYLEQIVAYRRRTAAYFDANKAPYDVWLDQYEKGLSMAQCDAFFDQLKAVIQPLVKEIGQRGAKIPCDFLKGTWPIEAQKMLSAAVMKLMGIDEGHCVLSESEHPFTTEFYKGDVRITTHYHEDDMASNLYSVIHEGGHALYELHMADRLQYTCLSGGASMGLHESQSRLCENYLGRSLGFIRSLWPTLTELFPAQLAGVTPEAFYKAVNQCQPSLIRTEADEVTYCLHVMVRYELEKRLMDGSLAVKDLPAAWNAQMKELLGVEVPDDAHGVLQDIHWACGDLGYFPSYALGTAYGAQMMASMRKELDVDGLLEAGNWAPITGWLEERIWQYGKEKTPAQLLQNACGGAFDPKFYTDYLVEKYSAIYQL</sequence>
<feature type="binding site" evidence="2">
    <location>
        <position position="292"/>
    </location>
    <ligand>
        <name>Zn(2+)</name>
        <dbReference type="ChEBI" id="CHEBI:29105"/>
        <note>catalytic</note>
    </ligand>
</feature>
<dbReference type="Pfam" id="PF02074">
    <property type="entry name" value="Peptidase_M32"/>
    <property type="match status" value="1"/>
</dbReference>
<feature type="binding site" evidence="2">
    <location>
        <position position="266"/>
    </location>
    <ligand>
        <name>Zn(2+)</name>
        <dbReference type="ChEBI" id="CHEBI:29105"/>
        <note>catalytic</note>
    </ligand>
</feature>